<dbReference type="InterPro" id="IPR008258">
    <property type="entry name" value="Transglycosylase_SLT_dom_1"/>
</dbReference>
<dbReference type="EMBL" id="CP002028">
    <property type="protein sequence ID" value="ADG80978.1"/>
    <property type="molecule type" value="Genomic_DNA"/>
</dbReference>
<dbReference type="PROSITE" id="PS00922">
    <property type="entry name" value="TRANSGLYCOSYLASE"/>
    <property type="match status" value="1"/>
</dbReference>
<feature type="domain" description="Transglycosylase SLT" evidence="2">
    <location>
        <begin position="58"/>
        <end position="166"/>
    </location>
</feature>
<dbReference type="RefSeq" id="WP_013119007.1">
    <property type="nucleotide sequence ID" value="NC_014152.1"/>
</dbReference>
<dbReference type="SUPFAM" id="SSF53955">
    <property type="entry name" value="Lysozyme-like"/>
    <property type="match status" value="1"/>
</dbReference>
<dbReference type="eggNOG" id="COG0741">
    <property type="taxonomic scope" value="Bacteria"/>
</dbReference>
<dbReference type="InterPro" id="IPR023346">
    <property type="entry name" value="Lysozyme-like_dom_sf"/>
</dbReference>
<comment type="similarity">
    <text evidence="1">Belongs to the transglycosylase Slt family.</text>
</comment>
<dbReference type="GO" id="GO:0016020">
    <property type="term" value="C:membrane"/>
    <property type="evidence" value="ECO:0007669"/>
    <property type="project" value="InterPro"/>
</dbReference>
<evidence type="ECO:0000259" key="2">
    <source>
        <dbReference type="Pfam" id="PF01464"/>
    </source>
</evidence>
<dbReference type="AlphaFoldDB" id="D5X8X8"/>
<dbReference type="PANTHER" id="PTHR37423">
    <property type="entry name" value="SOLUBLE LYTIC MUREIN TRANSGLYCOSYLASE-RELATED"/>
    <property type="match status" value="1"/>
</dbReference>
<evidence type="ECO:0000313" key="4">
    <source>
        <dbReference type="Proteomes" id="UP000002377"/>
    </source>
</evidence>
<keyword evidence="4" id="KW-1185">Reference proteome</keyword>
<organism evidence="3 4">
    <name type="scientific">Thermincola potens (strain JR)</name>
    <dbReference type="NCBI Taxonomy" id="635013"/>
    <lineage>
        <taxon>Bacteria</taxon>
        <taxon>Bacillati</taxon>
        <taxon>Bacillota</taxon>
        <taxon>Clostridia</taxon>
        <taxon>Eubacteriales</taxon>
        <taxon>Thermincolaceae</taxon>
        <taxon>Thermincola</taxon>
    </lineage>
</organism>
<reference evidence="3 4" key="1">
    <citation type="submission" date="2010-05" db="EMBL/GenBank/DDBJ databases">
        <title>Complete sequence of Thermincola sp. JR.</title>
        <authorList>
            <consortium name="US DOE Joint Genome Institute"/>
            <person name="Lucas S."/>
            <person name="Copeland A."/>
            <person name="Lapidus A."/>
            <person name="Cheng J.-F."/>
            <person name="Bruce D."/>
            <person name="Goodwin L."/>
            <person name="Pitluck S."/>
            <person name="Chertkov O."/>
            <person name="Detter J.C."/>
            <person name="Han C."/>
            <person name="Tapia R."/>
            <person name="Land M."/>
            <person name="Hauser L."/>
            <person name="Kyrpides N."/>
            <person name="Mikhailova N."/>
            <person name="Hazen T.C."/>
            <person name="Woyke T."/>
        </authorList>
    </citation>
    <scope>NUCLEOTIDE SEQUENCE [LARGE SCALE GENOMIC DNA]</scope>
    <source>
        <strain evidence="3 4">JR</strain>
    </source>
</reference>
<dbReference type="HOGENOM" id="CLU_065765_4_3_9"/>
<name>D5X8X8_THEPJ</name>
<sequence length="180" mass="20313">MWNLLEVLFFLRFSEVRSQLNGWYNNTLYNKNINSANNYQDTFIQQSSRATPTDFEQLILQAAEKYGVPPGLIKSVIKAESNFNPNARSAAGAQGLMQLMPETAQSLGVKDPYDPKQNIDGGTKYLRKMLDMFNGDVKLALAAYNAGPGNVRKYDGIPPFKETQNYVEKVIKNSNLDYWA</sequence>
<evidence type="ECO:0000256" key="1">
    <source>
        <dbReference type="ARBA" id="ARBA00007734"/>
    </source>
</evidence>
<dbReference type="STRING" id="635013.TherJR_0082"/>
<dbReference type="Gene3D" id="1.10.530.10">
    <property type="match status" value="1"/>
</dbReference>
<dbReference type="Pfam" id="PF01464">
    <property type="entry name" value="SLT"/>
    <property type="match status" value="1"/>
</dbReference>
<proteinExistence type="inferred from homology"/>
<dbReference type="GO" id="GO:0008933">
    <property type="term" value="F:peptidoglycan lytic transglycosylase activity"/>
    <property type="evidence" value="ECO:0007669"/>
    <property type="project" value="InterPro"/>
</dbReference>
<dbReference type="GO" id="GO:0000270">
    <property type="term" value="P:peptidoglycan metabolic process"/>
    <property type="evidence" value="ECO:0007669"/>
    <property type="project" value="InterPro"/>
</dbReference>
<dbReference type="CDD" id="cd00254">
    <property type="entry name" value="LT-like"/>
    <property type="match status" value="1"/>
</dbReference>
<evidence type="ECO:0000313" key="3">
    <source>
        <dbReference type="EMBL" id="ADG80978.1"/>
    </source>
</evidence>
<dbReference type="InterPro" id="IPR000189">
    <property type="entry name" value="Transglyc_AS"/>
</dbReference>
<gene>
    <name evidence="3" type="ordered locus">TherJR_0082</name>
</gene>
<dbReference type="PANTHER" id="PTHR37423:SF2">
    <property type="entry name" value="MEMBRANE-BOUND LYTIC MUREIN TRANSGLYCOSYLASE C"/>
    <property type="match status" value="1"/>
</dbReference>
<protein>
    <submittedName>
        <fullName evidence="3">Lytic transglycosylase catalytic</fullName>
    </submittedName>
</protein>
<dbReference type="KEGG" id="tjr:TherJR_0082"/>
<dbReference type="Proteomes" id="UP000002377">
    <property type="component" value="Chromosome"/>
</dbReference>
<dbReference type="CAZy" id="GH23">
    <property type="family name" value="Glycoside Hydrolase Family 23"/>
</dbReference>
<accession>D5X8X8</accession>